<dbReference type="EMBL" id="CP146612">
    <property type="protein sequence ID" value="WWX25719.1"/>
    <property type="molecule type" value="Genomic_DNA"/>
</dbReference>
<feature type="domain" description="Xylose isomerase-like TIM barrel" evidence="1">
    <location>
        <begin position="23"/>
        <end position="261"/>
    </location>
</feature>
<reference evidence="2 3" key="1">
    <citation type="submission" date="2024-03" db="EMBL/GenBank/DDBJ databases">
        <title>A Dehalogenimonas Isolated from Estuarine Sediments Dihaloeliminates Chlorinated Alkanes.</title>
        <authorList>
            <person name="Yang Y."/>
            <person name="Wang H."/>
        </authorList>
    </citation>
    <scope>NUCLEOTIDE SEQUENCE [LARGE SCALE GENOMIC DNA]</scope>
    <source>
        <strain evidence="2 3">W</strain>
    </source>
</reference>
<dbReference type="Gene3D" id="3.20.20.150">
    <property type="entry name" value="Divalent-metal-dependent TIM barrel enzymes"/>
    <property type="match status" value="1"/>
</dbReference>
<dbReference type="InterPro" id="IPR036237">
    <property type="entry name" value="Xyl_isomerase-like_sf"/>
</dbReference>
<accession>A0ABZ2J496</accession>
<keyword evidence="3" id="KW-1185">Reference proteome</keyword>
<name>A0ABZ2J496_9CHLR</name>
<proteinExistence type="predicted"/>
<dbReference type="InterPro" id="IPR001719">
    <property type="entry name" value="AP_endonuc_2"/>
</dbReference>
<dbReference type="SUPFAM" id="SSF51658">
    <property type="entry name" value="Xylose isomerase-like"/>
    <property type="match status" value="1"/>
</dbReference>
<organism evidence="2 3">
    <name type="scientific">Candidatus Dehalogenimonas loeffleri</name>
    <dbReference type="NCBI Taxonomy" id="3127115"/>
    <lineage>
        <taxon>Bacteria</taxon>
        <taxon>Bacillati</taxon>
        <taxon>Chloroflexota</taxon>
        <taxon>Dehalococcoidia</taxon>
        <taxon>Dehalococcoidales</taxon>
        <taxon>Dehalococcoidaceae</taxon>
        <taxon>Dehalogenimonas</taxon>
    </lineage>
</organism>
<dbReference type="InterPro" id="IPR013022">
    <property type="entry name" value="Xyl_isomerase-like_TIM-brl"/>
</dbReference>
<gene>
    <name evidence="2" type="ORF">V8247_01755</name>
</gene>
<dbReference type="Pfam" id="PF01261">
    <property type="entry name" value="AP_endonuc_2"/>
    <property type="match status" value="1"/>
</dbReference>
<dbReference type="PANTHER" id="PTHR21445:SF0">
    <property type="entry name" value="APURINIC-APYRIMIDINIC ENDONUCLEASE"/>
    <property type="match status" value="1"/>
</dbReference>
<sequence length="278" mass="30554">MLYFGTAGIPASTKGTGDTIAGLRQVKELGLSGMEIEFVRSIYLRDNTAPPVAYIGQKLGLKLSCHAPYYLNLNAADEVKLRKSSAMVFNAARIAALAGAGSLVFHAGYYLKGESETVYQNIKNQLELVLSKLREEDIQITLRPEIAGKTSQFGTLSELLRLCKELPGTAPAIDFAHLHAVTGRYNSYPEFAEVLARVGEALGNEAVNDLHLHVSGIEAGKSGERRHLNLPETDYRYEELLQALADFRAGGMLICESPNIEEDALLLYRTWRELVPLD</sequence>
<dbReference type="SMART" id="SM00518">
    <property type="entry name" value="AP2Ec"/>
    <property type="match status" value="1"/>
</dbReference>
<dbReference type="RefSeq" id="WP_338738166.1">
    <property type="nucleotide sequence ID" value="NZ_CP146612.1"/>
</dbReference>
<protein>
    <submittedName>
        <fullName evidence="2">TIM barrel protein</fullName>
    </submittedName>
</protein>
<evidence type="ECO:0000313" key="2">
    <source>
        <dbReference type="EMBL" id="WWX25719.1"/>
    </source>
</evidence>
<dbReference type="PANTHER" id="PTHR21445">
    <property type="entry name" value="ENDONUCLEASE IV ENDODEOXYRIBONUCLEASE IV"/>
    <property type="match status" value="1"/>
</dbReference>
<evidence type="ECO:0000259" key="1">
    <source>
        <dbReference type="Pfam" id="PF01261"/>
    </source>
</evidence>
<evidence type="ECO:0000313" key="3">
    <source>
        <dbReference type="Proteomes" id="UP001375370"/>
    </source>
</evidence>
<dbReference type="Proteomes" id="UP001375370">
    <property type="component" value="Chromosome"/>
</dbReference>